<sequence length="56" mass="6482">MLQVVEPAVLLLSQRSPLRWERVNTSESLMSKQEKNAKNPDFGTVCAFYNHPLMNY</sequence>
<accession>A0ABY7LAU7</accession>
<dbReference type="Proteomes" id="UP001164676">
    <property type="component" value="Chromosome"/>
</dbReference>
<protein>
    <submittedName>
        <fullName evidence="1">Uncharacterized protein</fullName>
    </submittedName>
</protein>
<evidence type="ECO:0000313" key="1">
    <source>
        <dbReference type="EMBL" id="WBA14360.1"/>
    </source>
</evidence>
<keyword evidence="2" id="KW-1185">Reference proteome</keyword>
<evidence type="ECO:0000313" key="2">
    <source>
        <dbReference type="Proteomes" id="UP001164676"/>
    </source>
</evidence>
<dbReference type="EMBL" id="CP114584">
    <property type="protein sequence ID" value="WBA14360.1"/>
    <property type="molecule type" value="Genomic_DNA"/>
</dbReference>
<reference evidence="1" key="1">
    <citation type="submission" date="2022-09" db="EMBL/GenBank/DDBJ databases">
        <authorList>
            <person name="Li Z.-J."/>
        </authorList>
    </citation>
    <scope>NUCLEOTIDE SEQUENCE</scope>
    <source>
        <strain evidence="1">TGB10</strain>
    </source>
</reference>
<dbReference type="RefSeq" id="WP_269597558.1">
    <property type="nucleotide sequence ID" value="NZ_CP114584.1"/>
</dbReference>
<proteinExistence type="predicted"/>
<organism evidence="1 2">
    <name type="scientific">Salinivibrio proteolyticus</name>
    <dbReference type="NCBI Taxonomy" id="334715"/>
    <lineage>
        <taxon>Bacteria</taxon>
        <taxon>Pseudomonadati</taxon>
        <taxon>Pseudomonadota</taxon>
        <taxon>Gammaproteobacteria</taxon>
        <taxon>Vibrionales</taxon>
        <taxon>Vibrionaceae</taxon>
        <taxon>Salinivibrio</taxon>
    </lineage>
</organism>
<gene>
    <name evidence="1" type="ORF">N7E60_11690</name>
</gene>
<name>A0ABY7LAU7_9GAMM</name>